<sequence length="816" mass="90263">MLEQPSLDGLARKPRRRKKSDSTQSQADNCPIAHIVLDVQASHLGKTFDYIVSKDQDDYAKPGCMVRVKFGTRRVNGIIWSRSESSTTPISSLKFIEKIIPIGEVVSKSFMEDISSIADAYGGTRANIIRLALPRRIAGVDKENLLDDIHLSKRVKWINELQKNFRSNDTCAISQYDGSENLRKTTYARMIATYNNANLLKQSLEDVHKPYYLHHENSSLSNNYKNNCKAFLIDALPGAMRWAQDLAWIIVTAIRAGRQVAVVLPTIREVNDVMRALMVYGLKPYKKSQNPSGTLSGDVARLCAYDSPADRYRAWRAIEKGIVPCVLGTRSAMYAPVESQALFVIVEDGAYQYADGMMPYAQARGVMRLRTQNHNGVFITMSFARSVISQNELKGKNLAAKVSGPLIEIKPFNTIVSNACPWVRLLNLDNLNKINDPSAGSRIPYTALASIRQTLDANLPVLLVAAQDDTVQRAACKKCHSMARCKRCTGPLDLPIDGSAPKCAWCGSAAIGWKCSNCSSGSNFIEAIRVGVNFTAKEIFKIFNDVPIIISSAKQKSGVIEWIDQKPMIVICTLGAEPRVLSSSKNSCGEYGLVAILDAWTSLYNTGLDSRIDTLNAWMKAASMCASKNRGGSVLILGETYDILAKSLEEWDSSILSKQELQERSEALLPPTVCVARIWGFRQAVVDTLNAIGAMSVDVSEDITKVVSKNGDLDSSSNLPMLKVETKDSESVVSGDSSESEYLPPLLGIVPMKPPSTLHEQNSQRFEELNDRVKAVVRVPLEYRDELVNRLKKECAKHFAMRKNGELKFSVDPKDL</sequence>
<evidence type="ECO:0000256" key="3">
    <source>
        <dbReference type="ARBA" id="ARBA00023125"/>
    </source>
</evidence>
<dbReference type="Proteomes" id="UP000258379">
    <property type="component" value="Unassembled WGS sequence"/>
</dbReference>
<dbReference type="GO" id="GO:0006310">
    <property type="term" value="P:DNA recombination"/>
    <property type="evidence" value="ECO:0007669"/>
    <property type="project" value="TreeGrafter"/>
</dbReference>
<dbReference type="RefSeq" id="WP_248911561.1">
    <property type="nucleotide sequence ID" value="NZ_CP083177.1"/>
</dbReference>
<name>A0A3E2C9Q3_GARVA</name>
<evidence type="ECO:0000256" key="4">
    <source>
        <dbReference type="SAM" id="MobiDB-lite"/>
    </source>
</evidence>
<keyword evidence="2" id="KW-0067">ATP-binding</keyword>
<accession>A0A3E2C9Q3</accession>
<dbReference type="InterPro" id="IPR027417">
    <property type="entry name" value="P-loop_NTPase"/>
</dbReference>
<dbReference type="GO" id="GO:0006302">
    <property type="term" value="P:double-strand break repair"/>
    <property type="evidence" value="ECO:0007669"/>
    <property type="project" value="TreeGrafter"/>
</dbReference>
<dbReference type="InterPro" id="IPR042115">
    <property type="entry name" value="PriA_3primeBD_sf"/>
</dbReference>
<feature type="region of interest" description="Disordered" evidence="4">
    <location>
        <begin position="1"/>
        <end position="26"/>
    </location>
</feature>
<reference evidence="6 7" key="1">
    <citation type="submission" date="2017-07" db="EMBL/GenBank/DDBJ databases">
        <title>A comparative genomics approach to explaining the enigmatic role of Gardnerella vaginalis in the vaginal microbiome.</title>
        <authorList>
            <person name="Vancuren S.J."/>
            <person name="Hill J.E."/>
        </authorList>
    </citation>
    <scope>NUCLEOTIDE SEQUENCE [LARGE SCALE GENOMIC DNA]</scope>
    <source>
        <strain evidence="6 7">WP023</strain>
    </source>
</reference>
<dbReference type="AlphaFoldDB" id="A0A3E2C9Q3"/>
<dbReference type="Gene3D" id="3.40.50.300">
    <property type="entry name" value="P-loop containing nucleotide triphosphate hydrolases"/>
    <property type="match status" value="1"/>
</dbReference>
<dbReference type="GO" id="GO:0043138">
    <property type="term" value="F:3'-5' DNA helicase activity"/>
    <property type="evidence" value="ECO:0007669"/>
    <property type="project" value="TreeGrafter"/>
</dbReference>
<dbReference type="EMBL" id="NNRU01000004">
    <property type="protein sequence ID" value="RFT28406.1"/>
    <property type="molecule type" value="Genomic_DNA"/>
</dbReference>
<dbReference type="PANTHER" id="PTHR30580">
    <property type="entry name" value="PRIMOSOMAL PROTEIN N"/>
    <property type="match status" value="1"/>
</dbReference>
<gene>
    <name evidence="6" type="ORF">CG405_05090</name>
</gene>
<dbReference type="Pfam" id="PF17764">
    <property type="entry name" value="PriA_3primeBD"/>
    <property type="match status" value="1"/>
</dbReference>
<dbReference type="GO" id="GO:0005524">
    <property type="term" value="F:ATP binding"/>
    <property type="evidence" value="ECO:0007669"/>
    <property type="project" value="UniProtKB-KW"/>
</dbReference>
<evidence type="ECO:0000313" key="7">
    <source>
        <dbReference type="Proteomes" id="UP000258379"/>
    </source>
</evidence>
<evidence type="ECO:0000313" key="6">
    <source>
        <dbReference type="EMBL" id="RFT28406.1"/>
    </source>
</evidence>
<proteinExistence type="predicted"/>
<organism evidence="6 7">
    <name type="scientific">Gardnerella vaginalis</name>
    <dbReference type="NCBI Taxonomy" id="2702"/>
    <lineage>
        <taxon>Bacteria</taxon>
        <taxon>Bacillati</taxon>
        <taxon>Actinomycetota</taxon>
        <taxon>Actinomycetes</taxon>
        <taxon>Bifidobacteriales</taxon>
        <taxon>Bifidobacteriaceae</taxon>
        <taxon>Gardnerella</taxon>
    </lineage>
</organism>
<dbReference type="PANTHER" id="PTHR30580:SF0">
    <property type="entry name" value="PRIMOSOMAL PROTEIN N"/>
    <property type="match status" value="1"/>
</dbReference>
<dbReference type="GO" id="GO:0006270">
    <property type="term" value="P:DNA replication initiation"/>
    <property type="evidence" value="ECO:0007669"/>
    <property type="project" value="TreeGrafter"/>
</dbReference>
<dbReference type="InterPro" id="IPR041222">
    <property type="entry name" value="PriA_3primeBD"/>
</dbReference>
<dbReference type="GO" id="GO:0003677">
    <property type="term" value="F:DNA binding"/>
    <property type="evidence" value="ECO:0007669"/>
    <property type="project" value="UniProtKB-KW"/>
</dbReference>
<comment type="caution">
    <text evidence="6">The sequence shown here is derived from an EMBL/GenBank/DDBJ whole genome shotgun (WGS) entry which is preliminary data.</text>
</comment>
<evidence type="ECO:0000256" key="1">
    <source>
        <dbReference type="ARBA" id="ARBA00022741"/>
    </source>
</evidence>
<dbReference type="Gene3D" id="3.40.1440.60">
    <property type="entry name" value="PriA, 3(prime) DNA-binding domain"/>
    <property type="match status" value="1"/>
</dbReference>
<keyword evidence="1" id="KW-0547">Nucleotide-binding</keyword>
<evidence type="ECO:0000256" key="2">
    <source>
        <dbReference type="ARBA" id="ARBA00022840"/>
    </source>
</evidence>
<evidence type="ECO:0000259" key="5">
    <source>
        <dbReference type="Pfam" id="PF17764"/>
    </source>
</evidence>
<protein>
    <submittedName>
        <fullName evidence="6">Primosome assembly protein PriA</fullName>
    </submittedName>
</protein>
<feature type="domain" description="Primosomal protein N' 3' DNA-binding" evidence="5">
    <location>
        <begin position="35"/>
        <end position="134"/>
    </location>
</feature>
<keyword evidence="3" id="KW-0238">DNA-binding</keyword>